<keyword evidence="1" id="KW-0732">Signal</keyword>
<dbReference type="RefSeq" id="WP_378298173.1">
    <property type="nucleotide sequence ID" value="NZ_JBHULX010000022.1"/>
</dbReference>
<organism evidence="2 3">
    <name type="scientific">Aquimarina hainanensis</name>
    <dbReference type="NCBI Taxonomy" id="1578017"/>
    <lineage>
        <taxon>Bacteria</taxon>
        <taxon>Pseudomonadati</taxon>
        <taxon>Bacteroidota</taxon>
        <taxon>Flavobacteriia</taxon>
        <taxon>Flavobacteriales</taxon>
        <taxon>Flavobacteriaceae</taxon>
        <taxon>Aquimarina</taxon>
    </lineage>
</organism>
<accession>A0ABW5NA95</accession>
<sequence>MSTKYIFLGLIWTCSFVSAQVSIDRATVNMDQFTIRESPKLITNDKVLLTGEKLLYKIFSMSDPVRKKVVSAIGYVSLRNESDSIVFQHRLKLKDGKSVGAYFIPGTLKTGKYHLIAYTNFSLNNTKAPYAKSPIYLINPFKKTPLIMDKEEKGITEVKTSIERDTISVKRKYDEVAGLETDKKVYKPREKVKLIFKNMNKVNKSSVLSVRKVAPINVYSEEEINEPFNNEQTNFFVPEIRGEIISGYIQTSRPDKSIKDKVISLTISGDNTIFKLAKTNSKGHFFFVVPEDYTKANSIFQVHEEDRDDYSLEVNTVVFRQKKEDKKTPVILDATIKNWLEKRSIQLQIENAYYDTKKTIAEKKKETTPFFELQGKNYVLSEYNHFPTMKEVFVEIIENVGIRKRKEGEKFVMITTGTDKDRSLFSKMDPLILIDGVLIQNAKELVDYDPKKVESIRIVNESYRYGPKIYSGIIAVSTKKGDFKPILNGEYIKEVELQGITPYKKIYTPDYTDKKLDRIPDYRVQLFWDPEFILDSESKTVNFYTSDVPGKYEIKLSGYTNDGVYINSTNYFIVE</sequence>
<evidence type="ECO:0000256" key="1">
    <source>
        <dbReference type="SAM" id="SignalP"/>
    </source>
</evidence>
<comment type="caution">
    <text evidence="2">The sequence shown here is derived from an EMBL/GenBank/DDBJ whole genome shotgun (WGS) entry which is preliminary data.</text>
</comment>
<evidence type="ECO:0008006" key="4">
    <source>
        <dbReference type="Google" id="ProtNLM"/>
    </source>
</evidence>
<evidence type="ECO:0000313" key="3">
    <source>
        <dbReference type="Proteomes" id="UP001597459"/>
    </source>
</evidence>
<feature type="signal peptide" evidence="1">
    <location>
        <begin position="1"/>
        <end position="19"/>
    </location>
</feature>
<reference evidence="3" key="1">
    <citation type="journal article" date="2019" name="Int. J. Syst. Evol. Microbiol.">
        <title>The Global Catalogue of Microorganisms (GCM) 10K type strain sequencing project: providing services to taxonomists for standard genome sequencing and annotation.</title>
        <authorList>
            <consortium name="The Broad Institute Genomics Platform"/>
            <consortium name="The Broad Institute Genome Sequencing Center for Infectious Disease"/>
            <person name="Wu L."/>
            <person name="Ma J."/>
        </authorList>
    </citation>
    <scope>NUCLEOTIDE SEQUENCE [LARGE SCALE GENOMIC DNA]</scope>
    <source>
        <strain evidence="3">KCTC 42423</strain>
    </source>
</reference>
<dbReference type="Proteomes" id="UP001597459">
    <property type="component" value="Unassembled WGS sequence"/>
</dbReference>
<proteinExistence type="predicted"/>
<keyword evidence="3" id="KW-1185">Reference proteome</keyword>
<dbReference type="EMBL" id="JBHULX010000022">
    <property type="protein sequence ID" value="MFD2591751.1"/>
    <property type="molecule type" value="Genomic_DNA"/>
</dbReference>
<protein>
    <recommendedName>
        <fullName evidence="4">TonB-dependent receptor plug domain-containing protein</fullName>
    </recommendedName>
</protein>
<evidence type="ECO:0000313" key="2">
    <source>
        <dbReference type="EMBL" id="MFD2591751.1"/>
    </source>
</evidence>
<gene>
    <name evidence="2" type="ORF">ACFSTE_13005</name>
</gene>
<name>A0ABW5NA95_9FLAO</name>
<feature type="chain" id="PRO_5046480257" description="TonB-dependent receptor plug domain-containing protein" evidence="1">
    <location>
        <begin position="20"/>
        <end position="575"/>
    </location>
</feature>